<evidence type="ECO:0000259" key="1">
    <source>
        <dbReference type="Pfam" id="PF07728"/>
    </source>
</evidence>
<feature type="domain" description="Type IV methyl-directed restriction enzyme EcoKMcrB subunit DNA-binding" evidence="2">
    <location>
        <begin position="282"/>
        <end position="453"/>
    </location>
</feature>
<evidence type="ECO:0000313" key="4">
    <source>
        <dbReference type="Proteomes" id="UP000051061"/>
    </source>
</evidence>
<dbReference type="SUPFAM" id="SSF52540">
    <property type="entry name" value="P-loop containing nucleoside triphosphate hydrolases"/>
    <property type="match status" value="1"/>
</dbReference>
<name>A0A9D5HZE8_9BACI</name>
<dbReference type="AlphaFoldDB" id="A0A9D5HZE8"/>
<comment type="caution">
    <text evidence="3">The sequence shown here is derived from an EMBL/GenBank/DDBJ whole genome shotgun (WGS) entry which is preliminary data.</text>
</comment>
<evidence type="ECO:0000313" key="3">
    <source>
        <dbReference type="EMBL" id="KQL55783.1"/>
    </source>
</evidence>
<dbReference type="GO" id="GO:0005524">
    <property type="term" value="F:ATP binding"/>
    <property type="evidence" value="ECO:0007669"/>
    <property type="project" value="InterPro"/>
</dbReference>
<organism evidence="3 4">
    <name type="scientific">Alkalicoccobacillus plakortidis</name>
    <dbReference type="NCBI Taxonomy" id="444060"/>
    <lineage>
        <taxon>Bacteria</taxon>
        <taxon>Bacillati</taxon>
        <taxon>Bacillota</taxon>
        <taxon>Bacilli</taxon>
        <taxon>Bacillales</taxon>
        <taxon>Bacillaceae</taxon>
        <taxon>Alkalicoccobacillus</taxon>
    </lineage>
</organism>
<dbReference type="PANTHER" id="PTHR37291:SF1">
    <property type="entry name" value="TYPE IV METHYL-DIRECTED RESTRICTION ENZYME ECOKMCRB SUBUNIT"/>
    <property type="match status" value="1"/>
</dbReference>
<gene>
    <name evidence="3" type="ORF">AN965_17050</name>
</gene>
<sequence>MFEQLLNEYLKRKPSMFLLKGNIEITVKLVNDNSVEFSLENGKSESIQYNELLTVYKQLLNEGSYSINEDVLVASLLASLPFAEISVEEGVIRLTSFHTEELPVSTVKDVTIFLEELATGTYKADRLSEQLAGNQNLFRRKSNARQNVRMLGILDKEHYEQNSFFERYRASSNQEERDELLKTQILSQRFFQMVLSVLVYSEDKNKGARKQLLFEIVRKIVWNSRGENQITQSVAEDRLSHTLNWLSYFHLIDENCLPIHDIENSQERLPLNTRLRETFISILNNYSSARKEKFSKDNEMYQLVNETAANELKKLPFIHDQFKIKTSVGQGNWTFTPWIAFLHKDITRSTQNGFYIVYLFHEDMSKLFLAFGQGVTNTDSQTMANVKQEIRQNIEMDARINKNDLLNMGAGKTAKGYAESTAAYIEYDREQMPSEETLIQDLEMMIGYYESYIQFLNKKDAYELPQSGAEMVQESMVEWEPIRVVDHIHTYISGKGFYYEKEEVTNLYLSLKTKPFVILSGISGTGKTMVVRWFAESLGATEENGQFTVIPVRPDWNDGTDLIGFEDLKGEFQKGPLTDVLLRAIEDPTRPYFVLLDEMNLARVEYYFSDLLSVMESKKWQDGKQVSSRVLPFQVESQDVYLPANVYLIGTVNMDETTFPFSKKVLDRANTIEFNRVRLDHLSFLTDLEEQAPIALHNKRLEAEFLTLKDVYALNPSLINEVTELLVRVNEALKLNGSHIGYRIRDEICFYLVYNERDRLLSQNDAFDLCLLQKILPRLTGSDARMRDVLLALFDVLTGKRIQQYADIVAEEIELANYRKSTEKVAEMLRGLEQDGFTSFWISS</sequence>
<dbReference type="GO" id="GO:0016887">
    <property type="term" value="F:ATP hydrolysis activity"/>
    <property type="evidence" value="ECO:0007669"/>
    <property type="project" value="InterPro"/>
</dbReference>
<proteinExistence type="predicted"/>
<dbReference type="PANTHER" id="PTHR37291">
    <property type="entry name" value="5-METHYLCYTOSINE-SPECIFIC RESTRICTION ENZYME B"/>
    <property type="match status" value="1"/>
</dbReference>
<reference evidence="3 4" key="1">
    <citation type="submission" date="2015-09" db="EMBL/GenBank/DDBJ databases">
        <title>Genome sequencing project for genomic taxonomy and phylogenomics of Bacillus-like bacteria.</title>
        <authorList>
            <person name="Liu B."/>
            <person name="Wang J."/>
            <person name="Zhu Y."/>
            <person name="Liu G."/>
            <person name="Chen Q."/>
            <person name="Chen Z."/>
            <person name="Lan J."/>
            <person name="Che J."/>
            <person name="Ge C."/>
            <person name="Shi H."/>
            <person name="Pan Z."/>
            <person name="Liu X."/>
        </authorList>
    </citation>
    <scope>NUCLEOTIDE SEQUENCE [LARGE SCALE GENOMIC DNA]</scope>
    <source>
        <strain evidence="3 4">DSM 19153</strain>
    </source>
</reference>
<feature type="domain" description="ATPase dynein-related AAA" evidence="1">
    <location>
        <begin position="517"/>
        <end position="665"/>
    </location>
</feature>
<keyword evidence="4" id="KW-1185">Reference proteome</keyword>
<dbReference type="Pfam" id="PF12102">
    <property type="entry name" value="MrcB_N"/>
    <property type="match status" value="1"/>
</dbReference>
<dbReference type="InterPro" id="IPR027417">
    <property type="entry name" value="P-loop_NTPase"/>
</dbReference>
<dbReference type="Proteomes" id="UP000051061">
    <property type="component" value="Unassembled WGS sequence"/>
</dbReference>
<accession>A0A9D5HZE8</accession>
<protein>
    <recommendedName>
        <fullName evidence="5">DUF3578 domain-containing protein</fullName>
    </recommendedName>
</protein>
<dbReference type="EMBL" id="LJJD01000037">
    <property type="protein sequence ID" value="KQL55783.1"/>
    <property type="molecule type" value="Genomic_DNA"/>
</dbReference>
<dbReference type="InterPro" id="IPR052934">
    <property type="entry name" value="Methyl-DNA_Rec/Restrict_Enz"/>
</dbReference>
<dbReference type="Gene3D" id="3.40.50.300">
    <property type="entry name" value="P-loop containing nucleotide triphosphate hydrolases"/>
    <property type="match status" value="1"/>
</dbReference>
<dbReference type="Gene3D" id="3.30.920.90">
    <property type="match status" value="1"/>
</dbReference>
<evidence type="ECO:0008006" key="5">
    <source>
        <dbReference type="Google" id="ProtNLM"/>
    </source>
</evidence>
<evidence type="ECO:0000259" key="2">
    <source>
        <dbReference type="Pfam" id="PF12102"/>
    </source>
</evidence>
<dbReference type="InterPro" id="IPR021961">
    <property type="entry name" value="McrB_DNA-bd"/>
</dbReference>
<dbReference type="InterPro" id="IPR011704">
    <property type="entry name" value="ATPase_dyneun-rel_AAA"/>
</dbReference>
<dbReference type="Pfam" id="PF07728">
    <property type="entry name" value="AAA_5"/>
    <property type="match status" value="1"/>
</dbReference>
<dbReference type="REBASE" id="141402">
    <property type="entry name" value="Bpl19153McrB2P"/>
</dbReference>